<dbReference type="InterPro" id="IPR028994">
    <property type="entry name" value="Integrin_alpha_N"/>
</dbReference>
<evidence type="ECO:0000259" key="19">
    <source>
        <dbReference type="Pfam" id="PF20805"/>
    </source>
</evidence>
<dbReference type="PRINTS" id="PR01185">
    <property type="entry name" value="INTEGRINA"/>
</dbReference>
<evidence type="ECO:0000256" key="7">
    <source>
        <dbReference type="ARBA" id="ARBA00022837"/>
    </source>
</evidence>
<dbReference type="Pfam" id="PF00357">
    <property type="entry name" value="Integrin_alpha"/>
    <property type="match status" value="1"/>
</dbReference>
<keyword evidence="5 16" id="KW-0732">Signal</keyword>
<dbReference type="GO" id="GO:0007229">
    <property type="term" value="P:integrin-mediated signaling pathway"/>
    <property type="evidence" value="ECO:0007669"/>
    <property type="project" value="UniProtKB-KW"/>
</dbReference>
<evidence type="ECO:0000256" key="10">
    <source>
        <dbReference type="ARBA" id="ARBA00023037"/>
    </source>
</evidence>
<feature type="signal peptide" evidence="16">
    <location>
        <begin position="1"/>
        <end position="23"/>
    </location>
</feature>
<dbReference type="InterPro" id="IPR018184">
    <property type="entry name" value="Integrin_alpha_C_CS"/>
</dbReference>
<evidence type="ECO:0000256" key="8">
    <source>
        <dbReference type="ARBA" id="ARBA00022889"/>
    </source>
</evidence>
<dbReference type="FunFam" id="1.20.5.930:FF:000001">
    <property type="entry name" value="Integrin subunit alpha V"/>
    <property type="match status" value="1"/>
</dbReference>
<evidence type="ECO:0000256" key="9">
    <source>
        <dbReference type="ARBA" id="ARBA00022989"/>
    </source>
</evidence>
<evidence type="ECO:0000256" key="11">
    <source>
        <dbReference type="ARBA" id="ARBA00023136"/>
    </source>
</evidence>
<feature type="domain" description="Integrin alpha first immunoglubulin-like" evidence="18">
    <location>
        <begin position="435"/>
        <end position="585"/>
    </location>
</feature>
<keyword evidence="13 16" id="KW-0675">Receptor</keyword>
<dbReference type="InterPro" id="IPR013649">
    <property type="entry name" value="Integrin_alpha_Ig-like_1"/>
</dbReference>
<reference evidence="22" key="1">
    <citation type="journal article" date="2014" name="PLoS ONE">
        <title>The genome and linkage map of the northern pike (Esox lucius): conserved synteny revealed between the salmonid sister group and the Neoteleostei.</title>
        <authorList>
            <person name="Rondeau E.B."/>
            <person name="Minkley D.R."/>
            <person name="Leong J.S."/>
            <person name="Messmer A.M."/>
            <person name="Jantzen J.R."/>
            <person name="von Schalburg K.R."/>
            <person name="Lemon C."/>
            <person name="Bird N.H."/>
            <person name="Koop B.F."/>
        </authorList>
    </citation>
    <scope>NUCLEOTIDE SEQUENCE</scope>
</reference>
<keyword evidence="4" id="KW-0479">Metal-binding</keyword>
<proteinExistence type="inferred from homology"/>
<dbReference type="GO" id="GO:0046872">
    <property type="term" value="F:metal ion binding"/>
    <property type="evidence" value="ECO:0007669"/>
    <property type="project" value="UniProtKB-KW"/>
</dbReference>
<dbReference type="InterPro" id="IPR000413">
    <property type="entry name" value="Integrin_alpha"/>
</dbReference>
<name>A0A6Q2Y6Q7_ESOLU</name>
<reference evidence="21" key="4">
    <citation type="submission" date="2025-09" db="UniProtKB">
        <authorList>
            <consortium name="Ensembl"/>
        </authorList>
    </citation>
    <scope>IDENTIFICATION</scope>
</reference>
<dbReference type="Gene3D" id="2.60.40.1460">
    <property type="entry name" value="Integrin domains. Chain A, domain 2"/>
    <property type="match status" value="1"/>
</dbReference>
<dbReference type="GO" id="GO:0007160">
    <property type="term" value="P:cell-matrix adhesion"/>
    <property type="evidence" value="ECO:0007669"/>
    <property type="project" value="TreeGrafter"/>
</dbReference>
<dbReference type="GO" id="GO:0033627">
    <property type="term" value="P:cell adhesion mediated by integrin"/>
    <property type="evidence" value="ECO:0007669"/>
    <property type="project" value="TreeGrafter"/>
</dbReference>
<evidence type="ECO:0000256" key="6">
    <source>
        <dbReference type="ARBA" id="ARBA00022737"/>
    </source>
</evidence>
<evidence type="ECO:0000256" key="17">
    <source>
        <dbReference type="SAM" id="MobiDB-lite"/>
    </source>
</evidence>
<feature type="repeat" description="FG-GAP" evidence="15">
    <location>
        <begin position="324"/>
        <end position="383"/>
    </location>
</feature>
<evidence type="ECO:0000256" key="3">
    <source>
        <dbReference type="ARBA" id="ARBA00022692"/>
    </source>
</evidence>
<evidence type="ECO:0000259" key="20">
    <source>
        <dbReference type="Pfam" id="PF20806"/>
    </source>
</evidence>
<keyword evidence="12" id="KW-1015">Disulfide bond</keyword>
<feature type="domain" description="Integrin alpha third immunoglobulin-like" evidence="20">
    <location>
        <begin position="740"/>
        <end position="838"/>
    </location>
</feature>
<feature type="domain" description="Integrin alpha third immunoglobulin-like" evidence="20">
    <location>
        <begin position="858"/>
        <end position="900"/>
    </location>
</feature>
<dbReference type="Pfam" id="PF20805">
    <property type="entry name" value="Integrin_A_Ig_2"/>
    <property type="match status" value="1"/>
</dbReference>
<dbReference type="InterPro" id="IPR048286">
    <property type="entry name" value="Integrin_alpha_Ig-like_3"/>
</dbReference>
<dbReference type="GO" id="GO:0008305">
    <property type="term" value="C:integrin complex"/>
    <property type="evidence" value="ECO:0007669"/>
    <property type="project" value="InterPro"/>
</dbReference>
<dbReference type="PANTHER" id="PTHR23220">
    <property type="entry name" value="INTEGRIN ALPHA"/>
    <property type="match status" value="1"/>
</dbReference>
<evidence type="ECO:0000256" key="13">
    <source>
        <dbReference type="ARBA" id="ARBA00023170"/>
    </source>
</evidence>
<feature type="repeat" description="FG-GAP" evidence="15">
    <location>
        <begin position="25"/>
        <end position="91"/>
    </location>
</feature>
<dbReference type="GO" id="GO:0098609">
    <property type="term" value="P:cell-cell adhesion"/>
    <property type="evidence" value="ECO:0007669"/>
    <property type="project" value="TreeGrafter"/>
</dbReference>
<dbReference type="GeneTree" id="ENSGT00940000158361"/>
<dbReference type="SMART" id="SM00191">
    <property type="entry name" value="Int_alpha"/>
    <property type="match status" value="4"/>
</dbReference>
<dbReference type="SUPFAM" id="SSF69179">
    <property type="entry name" value="Integrin domains"/>
    <property type="match status" value="3"/>
</dbReference>
<evidence type="ECO:0000256" key="5">
    <source>
        <dbReference type="ARBA" id="ARBA00022729"/>
    </source>
</evidence>
<dbReference type="InterPro" id="IPR032695">
    <property type="entry name" value="Integrin_dom_sf"/>
</dbReference>
<feature type="chain" id="PRO_5044043008" description="Integrin alpha-2 domain-containing protein" evidence="16">
    <location>
        <begin position="24"/>
        <end position="981"/>
    </location>
</feature>
<reference evidence="21" key="2">
    <citation type="submission" date="2020-02" db="EMBL/GenBank/DDBJ databases">
        <title>Esox lucius (northern pike) genome, fEsoLuc1, primary haplotype.</title>
        <authorList>
            <person name="Myers G."/>
            <person name="Karagic N."/>
            <person name="Meyer A."/>
            <person name="Pippel M."/>
            <person name="Reichard M."/>
            <person name="Winkler S."/>
            <person name="Tracey A."/>
            <person name="Sims Y."/>
            <person name="Howe K."/>
            <person name="Rhie A."/>
            <person name="Formenti G."/>
            <person name="Durbin R."/>
            <person name="Fedrigo O."/>
            <person name="Jarvis E.D."/>
        </authorList>
    </citation>
    <scope>NUCLEOTIDE SEQUENCE [LARGE SCALE GENOMIC DNA]</scope>
</reference>
<keyword evidence="22" id="KW-1185">Reference proteome</keyword>
<feature type="domain" description="Integrin alpha second immunoglobulin-like" evidence="19">
    <location>
        <begin position="586"/>
        <end position="684"/>
    </location>
</feature>
<dbReference type="AlphaFoldDB" id="A0A6Q2Y6Q7"/>
<evidence type="ECO:0000256" key="16">
    <source>
        <dbReference type="RuleBase" id="RU003762"/>
    </source>
</evidence>
<evidence type="ECO:0000256" key="1">
    <source>
        <dbReference type="ARBA" id="ARBA00004479"/>
    </source>
</evidence>
<keyword evidence="8 16" id="KW-0130">Cell adhesion</keyword>
<evidence type="ECO:0000313" key="21">
    <source>
        <dbReference type="Ensembl" id="ENSELUP00000061071.2"/>
    </source>
</evidence>
<feature type="repeat" description="FG-GAP" evidence="15">
    <location>
        <begin position="387"/>
        <end position="450"/>
    </location>
</feature>
<dbReference type="Ensembl" id="ENSELUT00000057941.2">
    <property type="protein sequence ID" value="ENSELUP00000061071.2"/>
    <property type="gene ID" value="ENSELUG00000013544.3"/>
</dbReference>
<dbReference type="GO" id="GO:0009897">
    <property type="term" value="C:external side of plasma membrane"/>
    <property type="evidence" value="ECO:0007669"/>
    <property type="project" value="TreeGrafter"/>
</dbReference>
<evidence type="ECO:0000259" key="18">
    <source>
        <dbReference type="Pfam" id="PF08441"/>
    </source>
</evidence>
<comment type="similarity">
    <text evidence="2 16">Belongs to the integrin alpha chain family.</text>
</comment>
<dbReference type="Gene3D" id="1.20.5.930">
    <property type="entry name" value="Bicelle-embedded integrin alpha(iib) transmembrane segment"/>
    <property type="match status" value="1"/>
</dbReference>
<dbReference type="Bgee" id="ENSELUG00000013544">
    <property type="expression patterns" value="Expressed in nose and 15 other cell types or tissues"/>
</dbReference>
<evidence type="ECO:0000313" key="22">
    <source>
        <dbReference type="Proteomes" id="UP000265140"/>
    </source>
</evidence>
<dbReference type="Pfam" id="PF20806">
    <property type="entry name" value="Integrin_A_Ig_3"/>
    <property type="match status" value="2"/>
</dbReference>
<keyword evidence="6" id="KW-0677">Repeat</keyword>
<dbReference type="FunFam" id="2.60.40.1460:FF:000001">
    <property type="entry name" value="Integrin, alpha V"/>
    <property type="match status" value="1"/>
</dbReference>
<dbReference type="InterPro" id="IPR048285">
    <property type="entry name" value="Integrin_alpha_Ig-like_2"/>
</dbReference>
<sequence length="981" mass="108096">MERRRKLYVSLALILPCLQWTTSFNLDIENPNVFSGPKGSYFGFSVDFFMPDNKQSNILIGAPRANTSSASSVVERGAVYTCPWQQTDGCTQVLFDNTGEDYCDRTNDAGVQMEFKSNQWFGASVRSQGENILACAPLYQWSTYSYNEREPVGTCFFKKGEKVVEYSPCRSSKITVFLSLCFFFAPPPLQQNNRVVVGGPGSFYWQGQLISDDILEIINRVNNDFITPYNNQLTTRSAAALYDDSYLGKSTVAPVSDCVSLFLCLSFQMAAYFGHSVAATDINKDGLIDLFVGAPLFMDLGGAQKQREVGQVSVFLGDGGFSFQPPLTLNGTEIYSRFGSSIAALGDLDMDGFNDVAIAAPYGGPKHQGLVYIHNGRATGPSLTPSQVLEGRWASSNMPPSFGYSLHGATDIDHNGYPDLIVGVFGVDKAVLYRARPVISVNATLDISPQILNPEDKSCKLPDSTPVSCFKVKYCLKARGKGAPASLKFQVDLVLDRLRPKGPNKRVLFLHSKTFQYSKNMTVSNGLGPTCEEQEEEFRDKITPIVVLMEYKPDYQQAADKTGLLPILDLSVPTNISKQAHILLDCGEDNICKPDLRLSVVSDQKEMYIGDDNTLTMGVTVENLGEAAYEAELRVFLPPQADFSEVVSNSETTSKLSCAPERENQTTVVVCYLGNPMKGGTKLCVIASTVPVHSHPLTFNGMFLPSNCFLIIIFSFSSNQFNNTSSLVSSITKLAVLAKVDIRGVSTPDQVFLPIANWQMKESPVVGDDIGPAIRHIYELRNHGPSTFSKALLDIEWPYQFNNGSLLYITKLEVDGMNCTTEMEINPLNVSVCHTHSSHLTQTLVRFQPITGEFLSRGAAQCMKIRCLVGRVERGQSAILYIHSRLGVATFLKVRQHARFSSLGWRSRVGPVVRVDVPEDPEPVPAWVVALAVLAGLLLLALLIFIMYKLGFFKRVRPPQDDSTEKEQLAPQESGDRNTDA</sequence>
<dbReference type="GO" id="GO:0001525">
    <property type="term" value="P:angiogenesis"/>
    <property type="evidence" value="ECO:0007669"/>
    <property type="project" value="TreeGrafter"/>
</dbReference>
<dbReference type="PANTHER" id="PTHR23220:SF4">
    <property type="entry name" value="INTEGRIN ALPHA-V"/>
    <property type="match status" value="1"/>
</dbReference>
<protein>
    <recommendedName>
        <fullName evidence="23">Integrin alpha-2 domain-containing protein</fullName>
    </recommendedName>
</protein>
<keyword evidence="7" id="KW-0106">Calcium</keyword>
<feature type="repeat" description="FG-GAP" evidence="15">
    <location>
        <begin position="260"/>
        <end position="323"/>
    </location>
</feature>
<evidence type="ECO:0000256" key="15">
    <source>
        <dbReference type="PROSITE-ProRule" id="PRU00803"/>
    </source>
</evidence>
<dbReference type="PROSITE" id="PS00242">
    <property type="entry name" value="INTEGRIN_ALPHA"/>
    <property type="match status" value="1"/>
</dbReference>
<accession>A0A6Q2Y6Q7</accession>
<evidence type="ECO:0000256" key="2">
    <source>
        <dbReference type="ARBA" id="ARBA00008054"/>
    </source>
</evidence>
<dbReference type="GO" id="GO:0005178">
    <property type="term" value="F:integrin binding"/>
    <property type="evidence" value="ECO:0007669"/>
    <property type="project" value="TreeGrafter"/>
</dbReference>
<dbReference type="Proteomes" id="UP000265140">
    <property type="component" value="Chromosome 20"/>
</dbReference>
<dbReference type="Gene3D" id="2.130.10.130">
    <property type="entry name" value="Integrin alpha, N-terminal"/>
    <property type="match status" value="2"/>
</dbReference>
<evidence type="ECO:0000256" key="14">
    <source>
        <dbReference type="ARBA" id="ARBA00023180"/>
    </source>
</evidence>
<comment type="subcellular location">
    <subcellularLocation>
        <location evidence="1 16">Membrane</location>
        <topology evidence="1 16">Single-pass type I membrane protein</topology>
    </subcellularLocation>
</comment>
<feature type="region of interest" description="Disordered" evidence="17">
    <location>
        <begin position="958"/>
        <end position="981"/>
    </location>
</feature>
<evidence type="ECO:0008006" key="23">
    <source>
        <dbReference type="Google" id="ProtNLM"/>
    </source>
</evidence>
<keyword evidence="11 16" id="KW-0472">Membrane</keyword>
<dbReference type="Pfam" id="PF01839">
    <property type="entry name" value="FG-GAP"/>
    <property type="match status" value="2"/>
</dbReference>
<reference evidence="21" key="3">
    <citation type="submission" date="2025-08" db="UniProtKB">
        <authorList>
            <consortium name="Ensembl"/>
        </authorList>
    </citation>
    <scope>IDENTIFICATION</scope>
</reference>
<keyword evidence="3 16" id="KW-0812">Transmembrane</keyword>
<keyword evidence="10 16" id="KW-0401">Integrin</keyword>
<keyword evidence="14" id="KW-0325">Glycoprotein</keyword>
<dbReference type="Gene3D" id="2.60.40.1510">
    <property type="entry name" value="ntegrin, alpha v. Chain A, domain 3"/>
    <property type="match status" value="1"/>
</dbReference>
<organism evidence="21 22">
    <name type="scientific">Esox lucius</name>
    <name type="common">Northern pike</name>
    <dbReference type="NCBI Taxonomy" id="8010"/>
    <lineage>
        <taxon>Eukaryota</taxon>
        <taxon>Metazoa</taxon>
        <taxon>Chordata</taxon>
        <taxon>Craniata</taxon>
        <taxon>Vertebrata</taxon>
        <taxon>Euteleostomi</taxon>
        <taxon>Actinopterygii</taxon>
        <taxon>Neopterygii</taxon>
        <taxon>Teleostei</taxon>
        <taxon>Protacanthopterygii</taxon>
        <taxon>Esociformes</taxon>
        <taxon>Esocidae</taxon>
        <taxon>Esox</taxon>
    </lineage>
</organism>
<feature type="transmembrane region" description="Helical" evidence="16">
    <location>
        <begin position="924"/>
        <end position="948"/>
    </location>
</feature>
<dbReference type="PROSITE" id="PS51470">
    <property type="entry name" value="FG_GAP"/>
    <property type="match status" value="4"/>
</dbReference>
<dbReference type="Gene3D" id="2.60.40.1530">
    <property type="entry name" value="ntegrin, alpha v. Chain A, domain 4"/>
    <property type="match status" value="1"/>
</dbReference>
<dbReference type="InterPro" id="IPR013519">
    <property type="entry name" value="Int_alpha_beta-p"/>
</dbReference>
<dbReference type="InterPro" id="IPR013517">
    <property type="entry name" value="FG-GAP"/>
</dbReference>
<gene>
    <name evidence="21" type="primary">ITGAV</name>
</gene>
<dbReference type="Pfam" id="PF08441">
    <property type="entry name" value="Integrin_A_Ig_1"/>
    <property type="match status" value="1"/>
</dbReference>
<keyword evidence="9 16" id="KW-1133">Transmembrane helix</keyword>
<evidence type="ECO:0000256" key="4">
    <source>
        <dbReference type="ARBA" id="ARBA00022723"/>
    </source>
</evidence>
<evidence type="ECO:0000256" key="12">
    <source>
        <dbReference type="ARBA" id="ARBA00023157"/>
    </source>
</evidence>
<dbReference type="SUPFAM" id="SSF69318">
    <property type="entry name" value="Integrin alpha N-terminal domain"/>
    <property type="match status" value="1"/>
</dbReference>